<evidence type="ECO:0000313" key="1">
    <source>
        <dbReference type="EMBL" id="KAK0486741.1"/>
    </source>
</evidence>
<dbReference type="EMBL" id="JAUEPU010000045">
    <property type="protein sequence ID" value="KAK0486741.1"/>
    <property type="molecule type" value="Genomic_DNA"/>
</dbReference>
<name>A0AA39PN50_9AGAR</name>
<comment type="caution">
    <text evidence="1">The sequence shown here is derived from an EMBL/GenBank/DDBJ whole genome shotgun (WGS) entry which is preliminary data.</text>
</comment>
<dbReference type="Proteomes" id="UP001175228">
    <property type="component" value="Unassembled WGS sequence"/>
</dbReference>
<dbReference type="AlphaFoldDB" id="A0AA39PN50"/>
<accession>A0AA39PN50</accession>
<protein>
    <submittedName>
        <fullName evidence="1">Uncharacterized protein</fullName>
    </submittedName>
</protein>
<evidence type="ECO:0000313" key="2">
    <source>
        <dbReference type="Proteomes" id="UP001175228"/>
    </source>
</evidence>
<keyword evidence="2" id="KW-1185">Reference proteome</keyword>
<sequence length="190" mass="21086">MSTSSFALCQPLTPGLTLPFVRPFSVGGCVCGGLSGVPDRSYISIRPDGAPRSDLIPSTSASRFLSLVERAPILPAVAILHLAWPPATFELRPEGLPDRHRRRQASLFGLGATDACERPIRNVAFLFHALDLRGRWLIIIFTCYCGRSQPLTVLYPQFVESLGSTTWEYRDNVGTFRRVSIREASFYRIS</sequence>
<proteinExistence type="predicted"/>
<organism evidence="1 2">
    <name type="scientific">Armillaria luteobubalina</name>
    <dbReference type="NCBI Taxonomy" id="153913"/>
    <lineage>
        <taxon>Eukaryota</taxon>
        <taxon>Fungi</taxon>
        <taxon>Dikarya</taxon>
        <taxon>Basidiomycota</taxon>
        <taxon>Agaricomycotina</taxon>
        <taxon>Agaricomycetes</taxon>
        <taxon>Agaricomycetidae</taxon>
        <taxon>Agaricales</taxon>
        <taxon>Marasmiineae</taxon>
        <taxon>Physalacriaceae</taxon>
        <taxon>Armillaria</taxon>
    </lineage>
</organism>
<reference evidence="1" key="1">
    <citation type="submission" date="2023-06" db="EMBL/GenBank/DDBJ databases">
        <authorList>
            <consortium name="Lawrence Berkeley National Laboratory"/>
            <person name="Ahrendt S."/>
            <person name="Sahu N."/>
            <person name="Indic B."/>
            <person name="Wong-Bajracharya J."/>
            <person name="Merenyi Z."/>
            <person name="Ke H.-M."/>
            <person name="Monk M."/>
            <person name="Kocsube S."/>
            <person name="Drula E."/>
            <person name="Lipzen A."/>
            <person name="Balint B."/>
            <person name="Henrissat B."/>
            <person name="Andreopoulos B."/>
            <person name="Martin F.M."/>
            <person name="Harder C.B."/>
            <person name="Rigling D."/>
            <person name="Ford K.L."/>
            <person name="Foster G.D."/>
            <person name="Pangilinan J."/>
            <person name="Papanicolaou A."/>
            <person name="Barry K."/>
            <person name="LaButti K."/>
            <person name="Viragh M."/>
            <person name="Koriabine M."/>
            <person name="Yan M."/>
            <person name="Riley R."/>
            <person name="Champramary S."/>
            <person name="Plett K.L."/>
            <person name="Tsai I.J."/>
            <person name="Slot J."/>
            <person name="Sipos G."/>
            <person name="Plett J."/>
            <person name="Nagy L.G."/>
            <person name="Grigoriev I.V."/>
        </authorList>
    </citation>
    <scope>NUCLEOTIDE SEQUENCE</scope>
    <source>
        <strain evidence="1">HWK02</strain>
    </source>
</reference>
<gene>
    <name evidence="1" type="ORF">EDD18DRAFT_1360391</name>
</gene>